<dbReference type="Proteomes" id="UP000585609">
    <property type="component" value="Unassembled WGS sequence"/>
</dbReference>
<evidence type="ECO:0000313" key="10">
    <source>
        <dbReference type="EMBL" id="GFP38668.1"/>
    </source>
</evidence>
<keyword evidence="5" id="KW-1003">Cell membrane</keyword>
<comment type="function">
    <text evidence="5">NDH-1 shuttles electrons from NADH, via FMN and iron-sulfur (Fe-S) centers, to quinones in the respiratory chain. The immediate electron acceptor for the enzyme in this species is believed to be ubiquinone. Couples the redox reaction to proton translocation (for every two electrons transferred, four hydrogen ions are translocated across the cytoplasmic membrane), and thus conserves the redox energy in a proton gradient. This subunit may bind ubiquinone.</text>
</comment>
<feature type="transmembrane region" description="Helical" evidence="5">
    <location>
        <begin position="225"/>
        <end position="248"/>
    </location>
</feature>
<feature type="transmembrane region" description="Helical" evidence="5">
    <location>
        <begin position="106"/>
        <end position="126"/>
    </location>
</feature>
<comment type="caution">
    <text evidence="8">The sequence shown here is derived from an EMBL/GenBank/DDBJ whole genome shotgun (WGS) entry which is preliminary data.</text>
</comment>
<comment type="similarity">
    <text evidence="5 6">Belongs to the complex I subunit 1 family.</text>
</comment>
<dbReference type="Proteomes" id="UP000569018">
    <property type="component" value="Unassembled WGS sequence"/>
</dbReference>
<dbReference type="Pfam" id="PF00146">
    <property type="entry name" value="NADHdh"/>
    <property type="match status" value="1"/>
</dbReference>
<dbReference type="GO" id="GO:0016655">
    <property type="term" value="F:oxidoreductase activity, acting on NAD(P)H, quinone or similar compound as acceptor"/>
    <property type="evidence" value="ECO:0007669"/>
    <property type="project" value="UniProtKB-UniRule"/>
</dbReference>
<dbReference type="GO" id="GO:0048038">
    <property type="term" value="F:quinone binding"/>
    <property type="evidence" value="ECO:0007669"/>
    <property type="project" value="UniProtKB-KW"/>
</dbReference>
<keyword evidence="5" id="KW-0830">Ubiquinone</keyword>
<comment type="subunit">
    <text evidence="5">NDH-1 is composed of 14 different subunits. Subunits NuoA, H, J, K, L, M, N constitute the membrane sector of the complex.</text>
</comment>
<evidence type="ECO:0000256" key="2">
    <source>
        <dbReference type="ARBA" id="ARBA00022692"/>
    </source>
</evidence>
<dbReference type="InterPro" id="IPR001694">
    <property type="entry name" value="NADH_UbQ_OxRdtase_su1/FPO"/>
</dbReference>
<comment type="catalytic activity">
    <reaction evidence="5">
        <text>a quinone + NADH + 5 H(+)(in) = a quinol + NAD(+) + 4 H(+)(out)</text>
        <dbReference type="Rhea" id="RHEA:57888"/>
        <dbReference type="ChEBI" id="CHEBI:15378"/>
        <dbReference type="ChEBI" id="CHEBI:24646"/>
        <dbReference type="ChEBI" id="CHEBI:57540"/>
        <dbReference type="ChEBI" id="CHEBI:57945"/>
        <dbReference type="ChEBI" id="CHEBI:132124"/>
    </reaction>
</comment>
<name>A0A6V8NSG1_9ACTN</name>
<evidence type="ECO:0000313" key="13">
    <source>
        <dbReference type="Proteomes" id="UP000585609"/>
    </source>
</evidence>
<dbReference type="EMBL" id="BLSD01000011">
    <property type="protein sequence ID" value="GFP38668.1"/>
    <property type="molecule type" value="Genomic_DNA"/>
</dbReference>
<evidence type="ECO:0000256" key="5">
    <source>
        <dbReference type="HAMAP-Rule" id="MF_01350"/>
    </source>
</evidence>
<keyword evidence="4 5" id="KW-0472">Membrane</keyword>
<evidence type="ECO:0000313" key="11">
    <source>
        <dbReference type="Proteomes" id="UP000569018"/>
    </source>
</evidence>
<feature type="transmembrane region" description="Helical" evidence="5">
    <location>
        <begin position="177"/>
        <end position="198"/>
    </location>
</feature>
<feature type="transmembrane region" description="Helical" evidence="5">
    <location>
        <begin position="6"/>
        <end position="27"/>
    </location>
</feature>
<evidence type="ECO:0000313" key="7">
    <source>
        <dbReference type="EMBL" id="GFP18577.1"/>
    </source>
</evidence>
<dbReference type="AlphaFoldDB" id="A0A6V8NSG1"/>
<feature type="transmembrane region" description="Helical" evidence="5">
    <location>
        <begin position="72"/>
        <end position="94"/>
    </location>
</feature>
<dbReference type="Proteomes" id="UP000588083">
    <property type="component" value="Unassembled WGS sequence"/>
</dbReference>
<proteinExistence type="inferred from homology"/>
<dbReference type="HAMAP" id="MF_01350">
    <property type="entry name" value="NDH1_NuoH"/>
    <property type="match status" value="1"/>
</dbReference>
<evidence type="ECO:0000313" key="9">
    <source>
        <dbReference type="EMBL" id="GFP30197.1"/>
    </source>
</evidence>
<feature type="transmembrane region" description="Helical" evidence="5">
    <location>
        <begin position="297"/>
        <end position="316"/>
    </location>
</feature>
<dbReference type="GO" id="GO:0003954">
    <property type="term" value="F:NADH dehydrogenase activity"/>
    <property type="evidence" value="ECO:0007669"/>
    <property type="project" value="TreeGrafter"/>
</dbReference>
<dbReference type="EMBL" id="BLRU01000003">
    <property type="protein sequence ID" value="GFP18577.1"/>
    <property type="molecule type" value="Genomic_DNA"/>
</dbReference>
<evidence type="ECO:0000256" key="1">
    <source>
        <dbReference type="ARBA" id="ARBA00004141"/>
    </source>
</evidence>
<keyword evidence="5 6" id="KW-0520">NAD</keyword>
<protein>
    <recommendedName>
        <fullName evidence="5">NADH-quinone oxidoreductase subunit H</fullName>
        <ecNumber evidence="5">7.1.1.-</ecNumber>
    </recommendedName>
    <alternativeName>
        <fullName evidence="5">NADH dehydrogenase I subunit H</fullName>
    </alternativeName>
    <alternativeName>
        <fullName evidence="5">NDH-1 subunit H</fullName>
    </alternativeName>
</protein>
<dbReference type="Proteomes" id="UP000574717">
    <property type="component" value="Unassembled WGS sequence"/>
</dbReference>
<feature type="transmembrane region" description="Helical" evidence="5">
    <location>
        <begin position="260"/>
        <end position="277"/>
    </location>
</feature>
<dbReference type="PANTHER" id="PTHR11432:SF3">
    <property type="entry name" value="NADH-UBIQUINONE OXIDOREDUCTASE CHAIN 1"/>
    <property type="match status" value="1"/>
</dbReference>
<keyword evidence="14" id="KW-1185">Reference proteome</keyword>
<keyword evidence="5" id="KW-1278">Translocase</keyword>
<comment type="subcellular location">
    <subcellularLocation>
        <location evidence="5 6">Cell membrane</location>
        <topology evidence="5 6">Multi-pass membrane protein</topology>
    </subcellularLocation>
    <subcellularLocation>
        <location evidence="1">Membrane</location>
        <topology evidence="1">Multi-pass membrane protein</topology>
    </subcellularLocation>
</comment>
<evidence type="ECO:0000256" key="3">
    <source>
        <dbReference type="ARBA" id="ARBA00022989"/>
    </source>
</evidence>
<dbReference type="PANTHER" id="PTHR11432">
    <property type="entry name" value="NADH DEHYDROGENASE SUBUNIT 1"/>
    <property type="match status" value="1"/>
</dbReference>
<organism evidence="8 13">
    <name type="scientific">Candidatus Hakubella thermalkaliphila</name>
    <dbReference type="NCBI Taxonomy" id="2754717"/>
    <lineage>
        <taxon>Bacteria</taxon>
        <taxon>Bacillati</taxon>
        <taxon>Actinomycetota</taxon>
        <taxon>Actinomycetota incertae sedis</taxon>
        <taxon>Candidatus Hakubellales</taxon>
        <taxon>Candidatus Hakubellaceae</taxon>
        <taxon>Candidatus Hakubella</taxon>
    </lineage>
</organism>
<dbReference type="RefSeq" id="WP_176235351.1">
    <property type="nucleotide sequence ID" value="NZ_BLRU01000003.1"/>
</dbReference>
<sequence length="320" mass="36133">MPFVTVFLKSILILLFLLFSVNLYIYLERKFVGHLQARRGPMTGFHGVLQPVSDVFKLIFNGQLVPDESRKVFFRLAPLFAFLPAYMVYLVLPFSRRLLLADPDASLLLVLSLLFLSMVGLSFSGWASGNHEAAVGSIYILTNLASFFLPLVVSAASISFLAGSLSLIDIVEAQSRVWFIFLQPLGAVVFLVSILRLIERSPYAFPYVDPELIASYKIEYSGAGLGFLIFTEYLNFFTMMGIFTILFLGGWEGIFEMPSVIWFLLKVYAASFFVLWIRSSLPKPRLEEVMARTGWMFLLPLALLNLILTLVFVTFVRPLI</sequence>
<gene>
    <name evidence="5" type="primary">nuoH</name>
    <name evidence="7" type="ORF">HKBW3S03_00082</name>
    <name evidence="8" type="ORF">HKBW3S09_00702</name>
    <name evidence="9" type="ORF">HKBW3S34_01117</name>
    <name evidence="10" type="ORF">HKBW3S47_00369</name>
</gene>
<keyword evidence="2 5" id="KW-0812">Transmembrane</keyword>
<evidence type="ECO:0000313" key="12">
    <source>
        <dbReference type="Proteomes" id="UP000574717"/>
    </source>
</evidence>
<dbReference type="EMBL" id="BLRW01000072">
    <property type="protein sequence ID" value="GFP23235.1"/>
    <property type="molecule type" value="Genomic_DNA"/>
</dbReference>
<evidence type="ECO:0000256" key="4">
    <source>
        <dbReference type="ARBA" id="ARBA00023136"/>
    </source>
</evidence>
<evidence type="ECO:0000313" key="8">
    <source>
        <dbReference type="EMBL" id="GFP23235.1"/>
    </source>
</evidence>
<accession>A0A6V8NSG1</accession>
<feature type="transmembrane region" description="Helical" evidence="5">
    <location>
        <begin position="138"/>
        <end position="165"/>
    </location>
</feature>
<keyword evidence="3 5" id="KW-1133">Transmembrane helix</keyword>
<evidence type="ECO:0000256" key="6">
    <source>
        <dbReference type="RuleBase" id="RU000471"/>
    </source>
</evidence>
<dbReference type="EC" id="7.1.1.-" evidence="5"/>
<keyword evidence="5" id="KW-0874">Quinone</keyword>
<dbReference type="GO" id="GO:0009060">
    <property type="term" value="P:aerobic respiration"/>
    <property type="evidence" value="ECO:0007669"/>
    <property type="project" value="TreeGrafter"/>
</dbReference>
<evidence type="ECO:0000313" key="14">
    <source>
        <dbReference type="Proteomes" id="UP000588083"/>
    </source>
</evidence>
<reference evidence="11 12" key="1">
    <citation type="journal article" date="2020" name="Front. Microbiol.">
        <title>Single-cell genomics of novel Actinobacteria with the Wood-Ljungdahl pathway discovered in a serpentinizing system.</title>
        <authorList>
            <person name="Merino N."/>
            <person name="Kawai M."/>
            <person name="Boyd E.S."/>
            <person name="Colman D.R."/>
            <person name="McGlynn S.E."/>
            <person name="Nealson K.H."/>
            <person name="Kurokawa K."/>
            <person name="Hongoh Y."/>
        </authorList>
    </citation>
    <scope>NUCLEOTIDE SEQUENCE [LARGE SCALE GENOMIC DNA]</scope>
    <source>
        <strain evidence="7 12">S03</strain>
        <strain evidence="8 13">S09_30</strain>
        <strain evidence="9 14">S34</strain>
        <strain evidence="10 11">S47</strain>
    </source>
</reference>
<dbReference type="EMBL" id="BLRZ01000047">
    <property type="protein sequence ID" value="GFP30197.1"/>
    <property type="molecule type" value="Genomic_DNA"/>
</dbReference>
<dbReference type="GO" id="GO:0005886">
    <property type="term" value="C:plasma membrane"/>
    <property type="evidence" value="ECO:0007669"/>
    <property type="project" value="UniProtKB-SubCell"/>
</dbReference>